<evidence type="ECO:0000313" key="2">
    <source>
        <dbReference type="Proteomes" id="UP001458880"/>
    </source>
</evidence>
<dbReference type="EMBL" id="JASPKY010000086">
    <property type="protein sequence ID" value="KAK9738456.1"/>
    <property type="molecule type" value="Genomic_DNA"/>
</dbReference>
<comment type="caution">
    <text evidence="1">The sequence shown here is derived from an EMBL/GenBank/DDBJ whole genome shotgun (WGS) entry which is preliminary data.</text>
</comment>
<dbReference type="Proteomes" id="UP001458880">
    <property type="component" value="Unassembled WGS sequence"/>
</dbReference>
<sequence length="111" mass="12841">MFEKISTFEFRRSVSQGMMIRGIDKGNRKSGTIPKRRKYNYSIADDIRLGIRGIDKGNRKSGTIPKRRKYNYSIADDIRLGYLGKYWVIYEKTRGRCEMCSAKAIQSGIFG</sequence>
<gene>
    <name evidence="1" type="ORF">QE152_g9842</name>
</gene>
<protein>
    <submittedName>
        <fullName evidence="1">Uncharacterized protein</fullName>
    </submittedName>
</protein>
<keyword evidence="2" id="KW-1185">Reference proteome</keyword>
<name>A0AAW1LWM3_POPJA</name>
<dbReference type="AlphaFoldDB" id="A0AAW1LWM3"/>
<evidence type="ECO:0000313" key="1">
    <source>
        <dbReference type="EMBL" id="KAK9738456.1"/>
    </source>
</evidence>
<organism evidence="1 2">
    <name type="scientific">Popillia japonica</name>
    <name type="common">Japanese beetle</name>
    <dbReference type="NCBI Taxonomy" id="7064"/>
    <lineage>
        <taxon>Eukaryota</taxon>
        <taxon>Metazoa</taxon>
        <taxon>Ecdysozoa</taxon>
        <taxon>Arthropoda</taxon>
        <taxon>Hexapoda</taxon>
        <taxon>Insecta</taxon>
        <taxon>Pterygota</taxon>
        <taxon>Neoptera</taxon>
        <taxon>Endopterygota</taxon>
        <taxon>Coleoptera</taxon>
        <taxon>Polyphaga</taxon>
        <taxon>Scarabaeiformia</taxon>
        <taxon>Scarabaeidae</taxon>
        <taxon>Rutelinae</taxon>
        <taxon>Popillia</taxon>
    </lineage>
</organism>
<proteinExistence type="predicted"/>
<reference evidence="1 2" key="1">
    <citation type="journal article" date="2024" name="BMC Genomics">
        <title>De novo assembly and annotation of Popillia japonica's genome with initial clues to its potential as an invasive pest.</title>
        <authorList>
            <person name="Cucini C."/>
            <person name="Boschi S."/>
            <person name="Funari R."/>
            <person name="Cardaioli E."/>
            <person name="Iannotti N."/>
            <person name="Marturano G."/>
            <person name="Paoli F."/>
            <person name="Bruttini M."/>
            <person name="Carapelli A."/>
            <person name="Frati F."/>
            <person name="Nardi F."/>
        </authorList>
    </citation>
    <scope>NUCLEOTIDE SEQUENCE [LARGE SCALE GENOMIC DNA]</scope>
    <source>
        <strain evidence="1">DMR45628</strain>
    </source>
</reference>
<accession>A0AAW1LWM3</accession>